<evidence type="ECO:0000313" key="11">
    <source>
        <dbReference type="EMBL" id="MFC6772269.1"/>
    </source>
</evidence>
<dbReference type="PROSITE" id="PS50162">
    <property type="entry name" value="RECA_2"/>
    <property type="match status" value="1"/>
</dbReference>
<dbReference type="InterPro" id="IPR013632">
    <property type="entry name" value="Rad51_C"/>
</dbReference>
<comment type="similarity">
    <text evidence="1 9">Belongs to the eukaryotic RecA-like protein family. RadB subfamily.</text>
</comment>
<evidence type="ECO:0000256" key="6">
    <source>
        <dbReference type="ARBA" id="ARBA00023125"/>
    </source>
</evidence>
<dbReference type="PIRSF" id="PIRSF003336">
    <property type="entry name" value="RadB"/>
    <property type="match status" value="1"/>
</dbReference>
<feature type="domain" description="RecA family profile 1" evidence="10">
    <location>
        <begin position="1"/>
        <end position="169"/>
    </location>
</feature>
<dbReference type="InterPro" id="IPR020588">
    <property type="entry name" value="RecA_ATP-bd"/>
</dbReference>
<dbReference type="PRINTS" id="PR01874">
    <property type="entry name" value="DNAREPAIRADA"/>
</dbReference>
<keyword evidence="7 9" id="KW-0233">DNA recombination</keyword>
<keyword evidence="5 9" id="KW-0067">ATP-binding</keyword>
<dbReference type="SMART" id="SM00382">
    <property type="entry name" value="AAA"/>
    <property type="match status" value="1"/>
</dbReference>
<evidence type="ECO:0000259" key="10">
    <source>
        <dbReference type="PROSITE" id="PS50162"/>
    </source>
</evidence>
<evidence type="ECO:0000313" key="12">
    <source>
        <dbReference type="Proteomes" id="UP001596274"/>
    </source>
</evidence>
<keyword evidence="3 9" id="KW-0547">Nucleotide-binding</keyword>
<comment type="function">
    <text evidence="8 9">Involved in DNA repair and in homologous recombination. May regulate the cleavage reactions of the branch-structured DNA. Has a very weak ATPase activity that is not stimulated by DNA. Binds DNA but does not promote DNA strands exchange.</text>
</comment>
<evidence type="ECO:0000256" key="4">
    <source>
        <dbReference type="ARBA" id="ARBA00022763"/>
    </source>
</evidence>
<accession>A0ABD5T4V6</accession>
<evidence type="ECO:0000256" key="1">
    <source>
        <dbReference type="ARBA" id="ARBA00006876"/>
    </source>
</evidence>
<dbReference type="PANTHER" id="PTHR22942:SF47">
    <property type="entry name" value="DNA REPAIR AND RECOMBINATION PROTEIN RADB"/>
    <property type="match status" value="1"/>
</dbReference>
<keyword evidence="12" id="KW-1185">Reference proteome</keyword>
<dbReference type="AlphaFoldDB" id="A0ABD5T4V6"/>
<evidence type="ECO:0000256" key="7">
    <source>
        <dbReference type="ARBA" id="ARBA00023172"/>
    </source>
</evidence>
<evidence type="ECO:0000256" key="9">
    <source>
        <dbReference type="HAMAP-Rule" id="MF_00350"/>
    </source>
</evidence>
<dbReference type="SUPFAM" id="SSF52540">
    <property type="entry name" value="P-loop containing nucleoside triphosphate hydrolases"/>
    <property type="match status" value="1"/>
</dbReference>
<dbReference type="GO" id="GO:0003684">
    <property type="term" value="F:damaged DNA binding"/>
    <property type="evidence" value="ECO:0007669"/>
    <property type="project" value="UniProtKB-UniRule"/>
</dbReference>
<dbReference type="GO" id="GO:0006281">
    <property type="term" value="P:DNA repair"/>
    <property type="evidence" value="ECO:0007669"/>
    <property type="project" value="UniProtKB-UniRule"/>
</dbReference>
<evidence type="ECO:0000256" key="8">
    <source>
        <dbReference type="ARBA" id="ARBA00024641"/>
    </source>
</evidence>
<dbReference type="NCBIfam" id="NF006861">
    <property type="entry name" value="PRK09361.1-1"/>
    <property type="match status" value="1"/>
</dbReference>
<dbReference type="InterPro" id="IPR027417">
    <property type="entry name" value="P-loop_NTPase"/>
</dbReference>
<dbReference type="Pfam" id="PF08423">
    <property type="entry name" value="Rad51"/>
    <property type="match status" value="1"/>
</dbReference>
<organism evidence="11 12">
    <name type="scientific">Halorubrum pallidum</name>
    <dbReference type="NCBI Taxonomy" id="1526114"/>
    <lineage>
        <taxon>Archaea</taxon>
        <taxon>Methanobacteriati</taxon>
        <taxon>Methanobacteriota</taxon>
        <taxon>Stenosarchaea group</taxon>
        <taxon>Halobacteria</taxon>
        <taxon>Halobacteriales</taxon>
        <taxon>Haloferacaceae</taxon>
        <taxon>Halorubrum</taxon>
    </lineage>
</organism>
<dbReference type="PANTHER" id="PTHR22942">
    <property type="entry name" value="RECA/RAD51/RADA DNA STRAND-PAIRING FAMILY MEMBER"/>
    <property type="match status" value="1"/>
</dbReference>
<comment type="caution">
    <text evidence="11">The sequence shown here is derived from an EMBL/GenBank/DDBJ whole genome shotgun (WGS) entry which is preliminary data.</text>
</comment>
<evidence type="ECO:0000256" key="2">
    <source>
        <dbReference type="ARBA" id="ARBA00018143"/>
    </source>
</evidence>
<proteinExistence type="inferred from homology"/>
<dbReference type="HAMAP" id="MF_00350">
    <property type="entry name" value="RadB"/>
    <property type="match status" value="1"/>
</dbReference>
<dbReference type="EMBL" id="JBHSWT010000714">
    <property type="protein sequence ID" value="MFC6772269.1"/>
    <property type="molecule type" value="Genomic_DNA"/>
</dbReference>
<dbReference type="InterPro" id="IPR003593">
    <property type="entry name" value="AAA+_ATPase"/>
</dbReference>
<dbReference type="InterPro" id="IPR011939">
    <property type="entry name" value="DNA_repair_and_recomb_RadB"/>
</dbReference>
<sequence>MTDSIPTGCGPVDDLLGGGFERGVVTQVYGPPAAGKTNLALAAAVEVAAGGDRALYIDTEGLSIDRFEQMASGRLDRPDADETIEEVASRLVITEAYDFDDQREAVRDAEELAAEIDLIVLDSATGFYRLERADDVETGDSLRAVAKQVTHLLSLARRHDLAVVITNQVFTDPDSDRDRALGGNTLNHWTGAIVRVDRFRGGNRRASLEKHRSKPAGDSATFRIVSDGLAEGTDV</sequence>
<evidence type="ECO:0000256" key="5">
    <source>
        <dbReference type="ARBA" id="ARBA00022840"/>
    </source>
</evidence>
<dbReference type="GO" id="GO:0005524">
    <property type="term" value="F:ATP binding"/>
    <property type="evidence" value="ECO:0007669"/>
    <property type="project" value="UniProtKB-UniRule"/>
</dbReference>
<reference evidence="11 12" key="1">
    <citation type="journal article" date="2019" name="Int. J. Syst. Evol. Microbiol.">
        <title>The Global Catalogue of Microorganisms (GCM) 10K type strain sequencing project: providing services to taxonomists for standard genome sequencing and annotation.</title>
        <authorList>
            <consortium name="The Broad Institute Genomics Platform"/>
            <consortium name="The Broad Institute Genome Sequencing Center for Infectious Disease"/>
            <person name="Wu L."/>
            <person name="Ma J."/>
        </authorList>
    </citation>
    <scope>NUCLEOTIDE SEQUENCE [LARGE SCALE GENOMIC DNA]</scope>
    <source>
        <strain evidence="11 12">PJ61</strain>
    </source>
</reference>
<dbReference type="GO" id="GO:0006310">
    <property type="term" value="P:DNA recombination"/>
    <property type="evidence" value="ECO:0007669"/>
    <property type="project" value="UniProtKB-UniRule"/>
</dbReference>
<keyword evidence="4 9" id="KW-0227">DNA damage</keyword>
<dbReference type="Gene3D" id="3.40.50.300">
    <property type="entry name" value="P-loop containing nucleotide triphosphate hydrolases"/>
    <property type="match status" value="1"/>
</dbReference>
<evidence type="ECO:0000256" key="3">
    <source>
        <dbReference type="ARBA" id="ARBA00022741"/>
    </source>
</evidence>
<dbReference type="Proteomes" id="UP001596274">
    <property type="component" value="Unassembled WGS sequence"/>
</dbReference>
<protein>
    <recommendedName>
        <fullName evidence="2 9">DNA repair and recombination protein RadB</fullName>
    </recommendedName>
</protein>
<dbReference type="NCBIfam" id="TIGR02237">
    <property type="entry name" value="recomb_radB"/>
    <property type="match status" value="1"/>
</dbReference>
<name>A0ABD5T4V6_9EURY</name>
<keyword evidence="6 9" id="KW-0238">DNA-binding</keyword>
<gene>
    <name evidence="9 11" type="primary">radB</name>
    <name evidence="11" type="ORF">ACFQDD_12220</name>
</gene>